<dbReference type="PROSITE" id="PS50987">
    <property type="entry name" value="HTH_ARSR_2"/>
    <property type="match status" value="1"/>
</dbReference>
<proteinExistence type="predicted"/>
<dbReference type="InterPro" id="IPR001845">
    <property type="entry name" value="HTH_ArsR_DNA-bd_dom"/>
</dbReference>
<dbReference type="GO" id="GO:0003677">
    <property type="term" value="F:DNA binding"/>
    <property type="evidence" value="ECO:0007669"/>
    <property type="project" value="UniProtKB-KW"/>
</dbReference>
<dbReference type="NCBIfam" id="NF033788">
    <property type="entry name" value="HTH_metalloreg"/>
    <property type="match status" value="1"/>
</dbReference>
<dbReference type="FunFam" id="1.10.10.10:FF:000372">
    <property type="entry name" value="ArsR family transcriptional regulator"/>
    <property type="match status" value="1"/>
</dbReference>
<comment type="caution">
    <text evidence="5">The sequence shown here is derived from an EMBL/GenBank/DDBJ whole genome shotgun (WGS) entry which is preliminary data.</text>
</comment>
<evidence type="ECO:0000256" key="3">
    <source>
        <dbReference type="ARBA" id="ARBA00023163"/>
    </source>
</evidence>
<dbReference type="InterPro" id="IPR036390">
    <property type="entry name" value="WH_DNA-bd_sf"/>
</dbReference>
<protein>
    <submittedName>
        <fullName evidence="5">ArsR family transcriptional regulator</fullName>
    </submittedName>
</protein>
<organism evidence="5 6">
    <name type="scientific">Streptomyces parvulus</name>
    <dbReference type="NCBI Taxonomy" id="146923"/>
    <lineage>
        <taxon>Bacteria</taxon>
        <taxon>Bacillati</taxon>
        <taxon>Actinomycetota</taxon>
        <taxon>Actinomycetes</taxon>
        <taxon>Kitasatosporales</taxon>
        <taxon>Streptomycetaceae</taxon>
        <taxon>Streptomyces</taxon>
    </lineage>
</organism>
<dbReference type="InterPro" id="IPR036388">
    <property type="entry name" value="WH-like_DNA-bd_sf"/>
</dbReference>
<dbReference type="InterPro" id="IPR051081">
    <property type="entry name" value="HTH_MetalResp_TranReg"/>
</dbReference>
<dbReference type="SMART" id="SM00418">
    <property type="entry name" value="HTH_ARSR"/>
    <property type="match status" value="1"/>
</dbReference>
<name>A0A369UZF1_9ACTN</name>
<reference evidence="5 6" key="1">
    <citation type="submission" date="2018-07" db="EMBL/GenBank/DDBJ databases">
        <title>Genome guided investigation of antibiotics producing actinomycetales strain isolated from a Macau mangrove ecosystem.</title>
        <authorList>
            <person name="Hu D."/>
        </authorList>
    </citation>
    <scope>NUCLEOTIDE SEQUENCE [LARGE SCALE GENOMIC DNA]</scope>
    <source>
        <strain evidence="5 6">2297</strain>
    </source>
</reference>
<keyword evidence="1" id="KW-0805">Transcription regulation</keyword>
<sequence length="117" mass="12656">MSKLAQLADTASVPPCCPSLTDRELTDEEAEVTAAMFKALGDPVRLRLFSKVATHPDGEACVCDIADVGVSQPTVSHHLKKLREAGLLLSERRGTWVYYRLAPSVLAALSGFLTTRD</sequence>
<dbReference type="SUPFAM" id="SSF46785">
    <property type="entry name" value="Winged helix' DNA-binding domain"/>
    <property type="match status" value="1"/>
</dbReference>
<evidence type="ECO:0000259" key="4">
    <source>
        <dbReference type="PROSITE" id="PS50987"/>
    </source>
</evidence>
<feature type="domain" description="HTH arsR-type" evidence="4">
    <location>
        <begin position="25"/>
        <end position="117"/>
    </location>
</feature>
<dbReference type="AlphaFoldDB" id="A0A369UZF1"/>
<keyword evidence="3" id="KW-0804">Transcription</keyword>
<dbReference type="InterPro" id="IPR011991">
    <property type="entry name" value="ArsR-like_HTH"/>
</dbReference>
<dbReference type="EMBL" id="QQBH01000022">
    <property type="protein sequence ID" value="RDD85891.1"/>
    <property type="molecule type" value="Genomic_DNA"/>
</dbReference>
<evidence type="ECO:0000256" key="1">
    <source>
        <dbReference type="ARBA" id="ARBA00023015"/>
    </source>
</evidence>
<evidence type="ECO:0000256" key="2">
    <source>
        <dbReference type="ARBA" id="ARBA00023125"/>
    </source>
</evidence>
<accession>A0A369UZF1</accession>
<dbReference type="PRINTS" id="PR00778">
    <property type="entry name" value="HTHARSR"/>
</dbReference>
<dbReference type="OrthoDB" id="9798835at2"/>
<dbReference type="Proteomes" id="UP000253742">
    <property type="component" value="Unassembled WGS sequence"/>
</dbReference>
<dbReference type="Pfam" id="PF01022">
    <property type="entry name" value="HTH_5"/>
    <property type="match status" value="1"/>
</dbReference>
<dbReference type="Gene3D" id="1.10.10.10">
    <property type="entry name" value="Winged helix-like DNA-binding domain superfamily/Winged helix DNA-binding domain"/>
    <property type="match status" value="1"/>
</dbReference>
<dbReference type="CDD" id="cd00090">
    <property type="entry name" value="HTH_ARSR"/>
    <property type="match status" value="1"/>
</dbReference>
<gene>
    <name evidence="5" type="ORF">DVZ84_27690</name>
</gene>
<evidence type="ECO:0000313" key="5">
    <source>
        <dbReference type="EMBL" id="RDD85891.1"/>
    </source>
</evidence>
<keyword evidence="2" id="KW-0238">DNA-binding</keyword>
<dbReference type="PANTHER" id="PTHR33154">
    <property type="entry name" value="TRANSCRIPTIONAL REGULATOR, ARSR FAMILY"/>
    <property type="match status" value="1"/>
</dbReference>
<evidence type="ECO:0000313" key="6">
    <source>
        <dbReference type="Proteomes" id="UP000253742"/>
    </source>
</evidence>
<dbReference type="GO" id="GO:0003700">
    <property type="term" value="F:DNA-binding transcription factor activity"/>
    <property type="evidence" value="ECO:0007669"/>
    <property type="project" value="InterPro"/>
</dbReference>
<dbReference type="RefSeq" id="WP_114531526.1">
    <property type="nucleotide sequence ID" value="NZ_QQBH01000022.1"/>
</dbReference>
<dbReference type="PANTHER" id="PTHR33154:SF18">
    <property type="entry name" value="ARSENICAL RESISTANCE OPERON REPRESSOR"/>
    <property type="match status" value="1"/>
</dbReference>